<proteinExistence type="predicted"/>
<accession>A0A6J7UII6</accession>
<reference evidence="1" key="1">
    <citation type="submission" date="2020-05" db="EMBL/GenBank/DDBJ databases">
        <authorList>
            <person name="Chiriac C."/>
            <person name="Salcher M."/>
            <person name="Ghai R."/>
            <person name="Kavagutti S V."/>
        </authorList>
    </citation>
    <scope>NUCLEOTIDE SEQUENCE</scope>
</reference>
<organism evidence="1">
    <name type="scientific">freshwater metagenome</name>
    <dbReference type="NCBI Taxonomy" id="449393"/>
    <lineage>
        <taxon>unclassified sequences</taxon>
        <taxon>metagenomes</taxon>
        <taxon>ecological metagenomes</taxon>
    </lineage>
</organism>
<dbReference type="AlphaFoldDB" id="A0A6J7UII6"/>
<protein>
    <submittedName>
        <fullName evidence="1">Unannotated protein</fullName>
    </submittedName>
</protein>
<dbReference type="EMBL" id="CAFBQU010000024">
    <property type="protein sequence ID" value="CAB5065839.1"/>
    <property type="molecule type" value="Genomic_DNA"/>
</dbReference>
<sequence length="110" mass="11718">MGLFIGFVAVFDPIWRLLLRPQHFAPPLTTAQENSSPTDIEVAPVNPVSMGDGFAFKVPSPSCPFVFAPAHCTAPDTMKHVEFVPAAIALTSEIPISTGTVLDTVSPEPN</sequence>
<gene>
    <name evidence="1" type="ORF">UFOPK4347_01032</name>
</gene>
<name>A0A6J7UII6_9ZZZZ</name>
<evidence type="ECO:0000313" key="1">
    <source>
        <dbReference type="EMBL" id="CAB5065839.1"/>
    </source>
</evidence>